<comment type="caution">
    <text evidence="2">The sequence shown here is derived from an EMBL/GenBank/DDBJ whole genome shotgun (WGS) entry which is preliminary data.</text>
</comment>
<dbReference type="EMBL" id="JACHMQ010000001">
    <property type="protein sequence ID" value="MBB6396045.1"/>
    <property type="molecule type" value="Genomic_DNA"/>
</dbReference>
<evidence type="ECO:0000256" key="1">
    <source>
        <dbReference type="SAM" id="MobiDB-lite"/>
    </source>
</evidence>
<keyword evidence="3" id="KW-1185">Reference proteome</keyword>
<dbReference type="Proteomes" id="UP000546324">
    <property type="component" value="Unassembled WGS sequence"/>
</dbReference>
<reference evidence="2 3" key="1">
    <citation type="submission" date="2020-08" db="EMBL/GenBank/DDBJ databases">
        <title>Sequencing the genomes of 1000 actinobacteria strains.</title>
        <authorList>
            <person name="Klenk H.-P."/>
        </authorList>
    </citation>
    <scope>NUCLEOTIDE SEQUENCE [LARGE SCALE GENOMIC DNA]</scope>
    <source>
        <strain evidence="2 3">DSM 43675</strain>
    </source>
</reference>
<evidence type="ECO:0000313" key="2">
    <source>
        <dbReference type="EMBL" id="MBB6396045.1"/>
    </source>
</evidence>
<accession>A0A7X0KZ38</accession>
<dbReference type="AlphaFoldDB" id="A0A7X0KZ38"/>
<feature type="region of interest" description="Disordered" evidence="1">
    <location>
        <begin position="21"/>
        <end position="43"/>
    </location>
</feature>
<name>A0A7X0KZ38_9ACTN</name>
<evidence type="ECO:0000313" key="3">
    <source>
        <dbReference type="Proteomes" id="UP000546324"/>
    </source>
</evidence>
<organism evidence="2 3">
    <name type="scientific">Actinomadura coerulea</name>
    <dbReference type="NCBI Taxonomy" id="46159"/>
    <lineage>
        <taxon>Bacteria</taxon>
        <taxon>Bacillati</taxon>
        <taxon>Actinomycetota</taxon>
        <taxon>Actinomycetes</taxon>
        <taxon>Streptosporangiales</taxon>
        <taxon>Thermomonosporaceae</taxon>
        <taxon>Actinomadura</taxon>
    </lineage>
</organism>
<sequence>MRNDTRPKGNVHPIAVINAGRPAPDAFRPRNPRLDSAQVITTV</sequence>
<dbReference type="RefSeq" id="WP_268248255.1">
    <property type="nucleotide sequence ID" value="NZ_JACHMQ010000001.1"/>
</dbReference>
<protein>
    <submittedName>
        <fullName evidence="2">Uncharacterized protein</fullName>
    </submittedName>
</protein>
<gene>
    <name evidence="2" type="ORF">BKA00_002959</name>
</gene>
<proteinExistence type="predicted"/>